<dbReference type="Pfam" id="PF01683">
    <property type="entry name" value="EB"/>
    <property type="match status" value="3"/>
</dbReference>
<evidence type="ECO:0000313" key="3">
    <source>
        <dbReference type="EMBL" id="JAA75226.1"/>
    </source>
</evidence>
<organism evidence="3">
    <name type="scientific">Rhodnius prolixus</name>
    <name type="common">Triatomid bug</name>
    <dbReference type="NCBI Taxonomy" id="13249"/>
    <lineage>
        <taxon>Eukaryota</taxon>
        <taxon>Metazoa</taxon>
        <taxon>Ecdysozoa</taxon>
        <taxon>Arthropoda</taxon>
        <taxon>Hexapoda</taxon>
        <taxon>Insecta</taxon>
        <taxon>Pterygota</taxon>
        <taxon>Neoptera</taxon>
        <taxon>Paraneoptera</taxon>
        <taxon>Hemiptera</taxon>
        <taxon>Heteroptera</taxon>
        <taxon>Panheteroptera</taxon>
        <taxon>Cimicomorpha</taxon>
        <taxon>Reduviidae</taxon>
        <taxon>Triatominae</taxon>
        <taxon>Rhodnius</taxon>
    </lineage>
</organism>
<reference evidence="3" key="1">
    <citation type="submission" date="2013-04" db="EMBL/GenBank/DDBJ databases">
        <title>An insight into the transcriptome of the digestive tract of the blood sucking bug, Rhodnius prolixus.</title>
        <authorList>
            <person name="Ribeiro J.M.C."/>
            <person name="Genta F.A."/>
            <person name="Sorgine M.H.F."/>
            <person name="Paiva-Silva G.O."/>
            <person name="Majerowicz D."/>
            <person name="Medeiros M."/>
            <person name="Koerich L."/>
            <person name="Terra W.R."/>
            <person name="Ferreira C."/>
            <person name="Pimentel A.C."/>
            <person name="Bisch P.M."/>
            <person name="Diniz M.M.P."/>
            <person name="Nascimento R."/>
            <person name="Salmon D."/>
            <person name="Silber A.M."/>
            <person name="Alves M."/>
            <person name="Oliveira M.F."/>
            <person name="Gondim K.C."/>
            <person name="Silva Neto M.A.C."/>
            <person name="Atella G.C."/>
            <person name="Araujo H."/>
            <person name="Dias F.S."/>
            <person name="Polycarpo C.R."/>
            <person name="Fampa P."/>
            <person name="Melo A.C."/>
            <person name="Tanaka A.S."/>
            <person name="Balczun C."/>
            <person name="Oliveira J.H.M."/>
            <person name="Goncalves R."/>
            <person name="Lazoski C."/>
            <person name="Pereira M.A."/>
            <person name="Rivera-Pomar R."/>
            <person name="Diambra L."/>
            <person name="Schaub G.A."/>
            <person name="Garcia E.S."/>
            <person name="Azambuja P."/>
            <person name="Braz G.R.C."/>
            <person name="Oliveira P.L."/>
        </authorList>
    </citation>
    <scope>NUCLEOTIDE SEQUENCE</scope>
</reference>
<evidence type="ECO:0000256" key="1">
    <source>
        <dbReference type="SAM" id="SignalP"/>
    </source>
</evidence>
<dbReference type="HOGENOM" id="CLU_1416716_0_0_1"/>
<name>R4FL12_RHOPR</name>
<protein>
    <submittedName>
        <fullName evidence="3">Putative fibrillin</fullName>
    </submittedName>
</protein>
<feature type="signal peptide" evidence="1">
    <location>
        <begin position="1"/>
        <end position="22"/>
    </location>
</feature>
<proteinExistence type="evidence at transcript level"/>
<dbReference type="AlphaFoldDB" id="R4FL12"/>
<dbReference type="InterPro" id="IPR006149">
    <property type="entry name" value="EB_dom"/>
</dbReference>
<feature type="domain" description="EB" evidence="2">
    <location>
        <begin position="111"/>
        <end position="164"/>
    </location>
</feature>
<dbReference type="RefSeq" id="XP_073999891.1">
    <property type="nucleotide sequence ID" value="XM_074143790.1"/>
</dbReference>
<evidence type="ECO:0000259" key="2">
    <source>
        <dbReference type="Pfam" id="PF01683"/>
    </source>
</evidence>
<dbReference type="VEuPathDB" id="VectorBase:RPRC004773"/>
<accession>R4FL12</accession>
<dbReference type="EMBL" id="GAHY01002284">
    <property type="protein sequence ID" value="JAA75226.1"/>
    <property type="molecule type" value="mRNA"/>
</dbReference>
<dbReference type="PANTHER" id="PTHR39069">
    <property type="entry name" value="ECDYSONE-INDUCIBLE GENE E1, ISOFORM A"/>
    <property type="match status" value="1"/>
</dbReference>
<dbReference type="GeneID" id="141462159"/>
<feature type="chain" id="PRO_5004365115" evidence="1">
    <location>
        <begin position="23"/>
        <end position="339"/>
    </location>
</feature>
<feature type="domain" description="EB" evidence="2">
    <location>
        <begin position="251"/>
        <end position="304"/>
    </location>
</feature>
<sequence length="339" mass="37632">MRTVKQLVYTLLLCLLCYCITGLQELNSGRECKNDGECVLNAYCHEGKLCLCRDGFIAIVTSKKNFTCVNEVGNIGDVCEYDVQCAKALGTHAECKGATTQPERTTGRCQCTQDAHYEDGICYKNARIGEACQVNDNCVILTPNLVAYCDQSRCVCPPYFHANDNGTDCLPSSDLGGPCNSDDDCITMNAQCKDMCTCKMGYVANVAKTDCLIAADKLHAPCDEDKQCTEFLPKTTCDPIRKRCNCTVGWHEVNGACFLSSRLHEPCSRKEQCLIDSRNITRVECYEGFCICVDQYEMVNRTDCIDTQRTLPDTSGTSMIWRINTALLCTIALLFALKY</sequence>
<keyword evidence="1" id="KW-0732">Signal</keyword>
<feature type="domain" description="EB" evidence="2">
    <location>
        <begin position="167"/>
        <end position="205"/>
    </location>
</feature>
<dbReference type="PANTHER" id="PTHR39069:SF8">
    <property type="entry name" value="FI17111P1"/>
    <property type="match status" value="1"/>
</dbReference>